<comment type="caution">
    <text evidence="1">The sequence shown here is derived from an EMBL/GenBank/DDBJ whole genome shotgun (WGS) entry which is preliminary data.</text>
</comment>
<gene>
    <name evidence="1" type="ORF">GCM10022223_39770</name>
</gene>
<dbReference type="EMBL" id="BAAAZO010000006">
    <property type="protein sequence ID" value="GAA3618995.1"/>
    <property type="molecule type" value="Genomic_DNA"/>
</dbReference>
<reference evidence="2" key="1">
    <citation type="journal article" date="2019" name="Int. J. Syst. Evol. Microbiol.">
        <title>The Global Catalogue of Microorganisms (GCM) 10K type strain sequencing project: providing services to taxonomists for standard genome sequencing and annotation.</title>
        <authorList>
            <consortium name="The Broad Institute Genomics Platform"/>
            <consortium name="The Broad Institute Genome Sequencing Center for Infectious Disease"/>
            <person name="Wu L."/>
            <person name="Ma J."/>
        </authorList>
    </citation>
    <scope>NUCLEOTIDE SEQUENCE [LARGE SCALE GENOMIC DNA]</scope>
    <source>
        <strain evidence="2">JCM 16902</strain>
    </source>
</reference>
<name>A0ABP6ZSX7_9ACTN</name>
<accession>A0ABP6ZSX7</accession>
<keyword evidence="2" id="KW-1185">Reference proteome</keyword>
<organism evidence="1 2">
    <name type="scientific">Kineosporia mesophila</name>
    <dbReference type="NCBI Taxonomy" id="566012"/>
    <lineage>
        <taxon>Bacteria</taxon>
        <taxon>Bacillati</taxon>
        <taxon>Actinomycetota</taxon>
        <taxon>Actinomycetes</taxon>
        <taxon>Kineosporiales</taxon>
        <taxon>Kineosporiaceae</taxon>
        <taxon>Kineosporia</taxon>
    </lineage>
</organism>
<sequence>MLQWMTGAGSFCGVGWGSGEAVAEGLASSVGAVLLGSGRSGSSVLDPVRPEEWEPGAALSVLV</sequence>
<dbReference type="Proteomes" id="UP001501074">
    <property type="component" value="Unassembled WGS sequence"/>
</dbReference>
<proteinExistence type="predicted"/>
<evidence type="ECO:0000313" key="2">
    <source>
        <dbReference type="Proteomes" id="UP001501074"/>
    </source>
</evidence>
<protein>
    <submittedName>
        <fullName evidence="1">Uncharacterized protein</fullName>
    </submittedName>
</protein>
<evidence type="ECO:0000313" key="1">
    <source>
        <dbReference type="EMBL" id="GAA3618995.1"/>
    </source>
</evidence>